<evidence type="ECO:0000256" key="10">
    <source>
        <dbReference type="RuleBase" id="RU000682"/>
    </source>
</evidence>
<keyword evidence="5 9" id="KW-0238">DNA-binding</keyword>
<dbReference type="CDD" id="cd00086">
    <property type="entry name" value="homeodomain"/>
    <property type="match status" value="1"/>
</dbReference>
<evidence type="ECO:0000256" key="4">
    <source>
        <dbReference type="ARBA" id="ARBA00023054"/>
    </source>
</evidence>
<dbReference type="InterPro" id="IPR009057">
    <property type="entry name" value="Homeodomain-like_sf"/>
</dbReference>
<dbReference type="EMBL" id="JAXIOK010000008">
    <property type="protein sequence ID" value="KAK4764131.1"/>
    <property type="molecule type" value="Genomic_DNA"/>
</dbReference>
<evidence type="ECO:0000313" key="13">
    <source>
        <dbReference type="EMBL" id="KAK4764131.1"/>
    </source>
</evidence>
<keyword evidence="3" id="KW-0805">Transcription regulation</keyword>
<evidence type="ECO:0000256" key="2">
    <source>
        <dbReference type="ARBA" id="ARBA00006789"/>
    </source>
</evidence>
<sequence length="773" mass="85996">MQGALQKLVGKGASMEGQGNGENNMGLFSGNSFDPTGLMDQLNEEGFEKRSGGEKFECGSGDEFEVGLVDDDSDNRFQPSIRKKYHRHNPDQIQQLESFFEECPHPDEKQRIELSHVLGLESKQIKFWFQNRRTQLKSQMERRENVLLREDNNRLRSENHAMRAKLSRPICTTCGGHAVLNGTCVTHEERQLRLENARLKDELIRICTLTKNVLGKPISTFARSVIASSCPHPAPSSRLENPVVSADLGPISLNFPEGVSIAPPFLPMSKPMIPSMEGANEVFHEKSVYLDLAVYAMNELIRMAQLDAPLWTQIMDGASEILNPEEYNRIISSHTTSRPRNSMVEGSREAGILLINSLDVVEILMDVNRWVETFRCMIARASTIINVISGSMSGNWNGALQVMEAELHVLSPLVPGRRVRFLRFCKQHAEGVWAVADISLDLFRDTSSEGFTFSNCRRFPSGCILQNMPTGCCKVTWMEHSEYDESLVPDLYRSFLRSGLGFGAHRWVSTLQRQCQFFSMPSEDPSGIGLSGRRNMLKLAQRMVDDFCSGISTSMGGDWEMLPVGNIGQDIKVMSRRSILNNPNETPAILLSASTSVWMPVSHQLLFNFLRDQRERNEWDILSRGQPMQETLHIAKGQSCENCVSLLRTDAVDDSENGMLILQETWSDASGSLIVYAPVDLQSINLVMAGGDSNSVPLLPSGFVILPDAYEPSRVGTMMNDGGSICAGSLLTVGFQILVSSIPMAKLTEESVETMNSLITCTVQKIKSALQLP</sequence>
<keyword evidence="14" id="KW-1185">Reference proteome</keyword>
<proteinExistence type="inferred from homology"/>
<dbReference type="GO" id="GO:0003677">
    <property type="term" value="F:DNA binding"/>
    <property type="evidence" value="ECO:0007669"/>
    <property type="project" value="UniProtKB-UniRule"/>
</dbReference>
<evidence type="ECO:0000259" key="12">
    <source>
        <dbReference type="PROSITE" id="PS50848"/>
    </source>
</evidence>
<evidence type="ECO:0000256" key="9">
    <source>
        <dbReference type="PROSITE-ProRule" id="PRU00108"/>
    </source>
</evidence>
<dbReference type="PROSITE" id="PS00027">
    <property type="entry name" value="HOMEOBOX_1"/>
    <property type="match status" value="1"/>
</dbReference>
<evidence type="ECO:0000259" key="11">
    <source>
        <dbReference type="PROSITE" id="PS50071"/>
    </source>
</evidence>
<dbReference type="InterPro" id="IPR001356">
    <property type="entry name" value="HD"/>
</dbReference>
<comment type="similarity">
    <text evidence="2">Belongs to the HD-ZIP homeobox family. Class IV subfamily.</text>
</comment>
<evidence type="ECO:0000256" key="6">
    <source>
        <dbReference type="ARBA" id="ARBA00023155"/>
    </source>
</evidence>
<feature type="domain" description="Homeobox" evidence="11">
    <location>
        <begin position="79"/>
        <end position="139"/>
    </location>
</feature>
<evidence type="ECO:0000256" key="8">
    <source>
        <dbReference type="ARBA" id="ARBA00023242"/>
    </source>
</evidence>
<comment type="subcellular location">
    <subcellularLocation>
        <location evidence="1 9 10">Nucleus</location>
    </subcellularLocation>
</comment>
<keyword evidence="6 9" id="KW-0371">Homeobox</keyword>
<evidence type="ECO:0000256" key="3">
    <source>
        <dbReference type="ARBA" id="ARBA00023015"/>
    </source>
</evidence>
<dbReference type="GO" id="GO:0005634">
    <property type="term" value="C:nucleus"/>
    <property type="evidence" value="ECO:0007669"/>
    <property type="project" value="UniProtKB-SubCell"/>
</dbReference>
<dbReference type="Proteomes" id="UP001345219">
    <property type="component" value="Chromosome 11"/>
</dbReference>
<dbReference type="InterPro" id="IPR057993">
    <property type="entry name" value="HD-Zip_IV_C"/>
</dbReference>
<dbReference type="FunFam" id="1.10.10.60:FF:000229">
    <property type="entry name" value="Homeobox-leucine zipper protein HDG1"/>
    <property type="match status" value="1"/>
</dbReference>
<dbReference type="SMART" id="SM00389">
    <property type="entry name" value="HOX"/>
    <property type="match status" value="1"/>
</dbReference>
<dbReference type="SUPFAM" id="SSF55961">
    <property type="entry name" value="Bet v1-like"/>
    <property type="match status" value="2"/>
</dbReference>
<organism evidence="13 14">
    <name type="scientific">Trapa incisa</name>
    <dbReference type="NCBI Taxonomy" id="236973"/>
    <lineage>
        <taxon>Eukaryota</taxon>
        <taxon>Viridiplantae</taxon>
        <taxon>Streptophyta</taxon>
        <taxon>Embryophyta</taxon>
        <taxon>Tracheophyta</taxon>
        <taxon>Spermatophyta</taxon>
        <taxon>Magnoliopsida</taxon>
        <taxon>eudicotyledons</taxon>
        <taxon>Gunneridae</taxon>
        <taxon>Pentapetalae</taxon>
        <taxon>rosids</taxon>
        <taxon>malvids</taxon>
        <taxon>Myrtales</taxon>
        <taxon>Lythraceae</taxon>
        <taxon>Trapa</taxon>
    </lineage>
</organism>
<comment type="caution">
    <text evidence="13">The sequence shown here is derived from an EMBL/GenBank/DDBJ whole genome shotgun (WGS) entry which is preliminary data.</text>
</comment>
<dbReference type="AlphaFoldDB" id="A0AAN7QD43"/>
<keyword evidence="8 9" id="KW-0539">Nucleus</keyword>
<feature type="domain" description="START" evidence="12">
    <location>
        <begin position="282"/>
        <end position="520"/>
    </location>
</feature>
<evidence type="ECO:0000313" key="14">
    <source>
        <dbReference type="Proteomes" id="UP001345219"/>
    </source>
</evidence>
<evidence type="ECO:0000256" key="1">
    <source>
        <dbReference type="ARBA" id="ARBA00004123"/>
    </source>
</evidence>
<dbReference type="PANTHER" id="PTHR45654:SF5">
    <property type="entry name" value="HOMEOBOX-LEUCINE ZIPPER PROTEIN ANTHOCYANINLESS 2-RELATED"/>
    <property type="match status" value="1"/>
</dbReference>
<accession>A0AAN7QD43</accession>
<dbReference type="Pfam" id="PF01852">
    <property type="entry name" value="START"/>
    <property type="match status" value="1"/>
</dbReference>
<dbReference type="InterPro" id="IPR002913">
    <property type="entry name" value="START_lipid-bd_dom"/>
</dbReference>
<keyword evidence="7" id="KW-0804">Transcription</keyword>
<name>A0AAN7QD43_9MYRT</name>
<feature type="DNA-binding region" description="Homeobox" evidence="9">
    <location>
        <begin position="81"/>
        <end position="140"/>
    </location>
</feature>
<keyword evidence="4" id="KW-0175">Coiled coil</keyword>
<dbReference type="Gene3D" id="1.10.10.60">
    <property type="entry name" value="Homeodomain-like"/>
    <property type="match status" value="1"/>
</dbReference>
<dbReference type="SMART" id="SM00234">
    <property type="entry name" value="START"/>
    <property type="match status" value="1"/>
</dbReference>
<dbReference type="InterPro" id="IPR017970">
    <property type="entry name" value="Homeobox_CS"/>
</dbReference>
<dbReference type="SUPFAM" id="SSF46689">
    <property type="entry name" value="Homeodomain-like"/>
    <property type="match status" value="1"/>
</dbReference>
<dbReference type="Pfam" id="PF25797">
    <property type="entry name" value="PDF2_C"/>
    <property type="match status" value="1"/>
</dbReference>
<dbReference type="GO" id="GO:0008289">
    <property type="term" value="F:lipid binding"/>
    <property type="evidence" value="ECO:0007669"/>
    <property type="project" value="InterPro"/>
</dbReference>
<protein>
    <recommendedName>
        <fullName evidence="15">Homeobox-leucine zipper protein ANTHOCYANINLESS 2-like</fullName>
    </recommendedName>
</protein>
<dbReference type="GO" id="GO:0000981">
    <property type="term" value="F:DNA-binding transcription factor activity, RNA polymerase II-specific"/>
    <property type="evidence" value="ECO:0007669"/>
    <property type="project" value="InterPro"/>
</dbReference>
<evidence type="ECO:0008006" key="15">
    <source>
        <dbReference type="Google" id="ProtNLM"/>
    </source>
</evidence>
<reference evidence="13 14" key="1">
    <citation type="journal article" date="2023" name="Hortic Res">
        <title>Pangenome of water caltrop reveals structural variations and asymmetric subgenome divergence after allopolyploidization.</title>
        <authorList>
            <person name="Zhang X."/>
            <person name="Chen Y."/>
            <person name="Wang L."/>
            <person name="Yuan Y."/>
            <person name="Fang M."/>
            <person name="Shi L."/>
            <person name="Lu R."/>
            <person name="Comes H.P."/>
            <person name="Ma Y."/>
            <person name="Chen Y."/>
            <person name="Huang G."/>
            <person name="Zhou Y."/>
            <person name="Zheng Z."/>
            <person name="Qiu Y."/>
        </authorList>
    </citation>
    <scope>NUCLEOTIDE SEQUENCE [LARGE SCALE GENOMIC DNA]</scope>
    <source>
        <tissue evidence="13">Roots</tissue>
    </source>
</reference>
<dbReference type="PROSITE" id="PS50848">
    <property type="entry name" value="START"/>
    <property type="match status" value="1"/>
</dbReference>
<dbReference type="Pfam" id="PF00046">
    <property type="entry name" value="Homeodomain"/>
    <property type="match status" value="1"/>
</dbReference>
<evidence type="ECO:0000256" key="5">
    <source>
        <dbReference type="ARBA" id="ARBA00023125"/>
    </source>
</evidence>
<dbReference type="PROSITE" id="PS50071">
    <property type="entry name" value="HOMEOBOX_2"/>
    <property type="match status" value="1"/>
</dbReference>
<gene>
    <name evidence="13" type="ORF">SAY87_013569</name>
</gene>
<evidence type="ECO:0000256" key="7">
    <source>
        <dbReference type="ARBA" id="ARBA00023163"/>
    </source>
</evidence>
<dbReference type="CDD" id="cd08875">
    <property type="entry name" value="START_ArGLABRA2_like"/>
    <property type="match status" value="1"/>
</dbReference>
<dbReference type="InterPro" id="IPR042160">
    <property type="entry name" value="HD-Zip_IV"/>
</dbReference>
<dbReference type="PANTHER" id="PTHR45654">
    <property type="entry name" value="HOMEOBOX-LEUCINE ZIPPER PROTEIN MERISTEM L1"/>
    <property type="match status" value="1"/>
</dbReference>